<dbReference type="SMART" id="SM00897">
    <property type="entry name" value="FIST"/>
    <property type="match status" value="1"/>
</dbReference>
<evidence type="ECO:0000259" key="2">
    <source>
        <dbReference type="SMART" id="SM01204"/>
    </source>
</evidence>
<dbReference type="Proteomes" id="UP000675920">
    <property type="component" value="Unplaced"/>
</dbReference>
<name>A0A8B6X9I9_9BURK</name>
<organism evidence="3 4">
    <name type="scientific">Derxia gummosa DSM 723</name>
    <dbReference type="NCBI Taxonomy" id="1121388"/>
    <lineage>
        <taxon>Bacteria</taxon>
        <taxon>Pseudomonadati</taxon>
        <taxon>Pseudomonadota</taxon>
        <taxon>Betaproteobacteria</taxon>
        <taxon>Burkholderiales</taxon>
        <taxon>Alcaligenaceae</taxon>
        <taxon>Derxia</taxon>
    </lineage>
</organism>
<dbReference type="Pfam" id="PF10442">
    <property type="entry name" value="FIST_C"/>
    <property type="match status" value="1"/>
</dbReference>
<dbReference type="InterPro" id="IPR013702">
    <property type="entry name" value="FIST_domain_N"/>
</dbReference>
<feature type="domain" description="FIST C-domain" evidence="2">
    <location>
        <begin position="249"/>
        <end position="412"/>
    </location>
</feature>
<dbReference type="OrthoDB" id="9770435at2"/>
<proteinExistence type="predicted"/>
<reference evidence="4" key="1">
    <citation type="journal article" date="2007" name="Bioinformatics">
        <title>FIST: a sensory domain for diverse signal transduction pathways in prokaryotes and ubiquitin signaling in eukaryotes.</title>
        <authorList>
            <person name="Borziak K."/>
            <person name="Zhulin I.B."/>
        </authorList>
    </citation>
    <scope>NUCLEOTIDE SEQUENCE</scope>
</reference>
<keyword evidence="3" id="KW-1185">Reference proteome</keyword>
<dbReference type="RefSeq" id="WP_084544598.1">
    <property type="nucleotide sequence ID" value="NZ_AXWS01000003.1"/>
</dbReference>
<feature type="domain" description="FIST" evidence="1">
    <location>
        <begin position="54"/>
        <end position="248"/>
    </location>
</feature>
<evidence type="ECO:0000259" key="1">
    <source>
        <dbReference type="SMART" id="SM00897"/>
    </source>
</evidence>
<dbReference type="SMART" id="SM01204">
    <property type="entry name" value="FIST_C"/>
    <property type="match status" value="1"/>
</dbReference>
<sequence length="426" mass="44870">MSEPVPPPSQPDARSAAPGRFRHAHAVHPNWRMAVELCLAQLDAQSRDPAYAKRANLGFAYLGDQLTPYASEILAFLRVRTGVPDWVGSVGIGVVASNAGYFDEPALSVMLADLPPASFSVFSGTRPIPAAEQRTPSGAIAAHSALVHADPDAPDLPLLVADLARRVESGWLFGGITSSRGPGVQLANETQSGGGHAANVYGSGLSGVVFSSEVHLASRSSRAIAPVGGAHTVTRAEGNVVLELDGNPALYALLADLDADNPLTLVRHPRLTYGLFVGLQLPGAAPHDMLLRNVLALDPRDGSIALAGPVEPGRRLLFCSRDAKSARVDLRRVCAELRDEIESDAPALALEAARASGPLDGRRRIRGGIYISCVARPGQLFDDPSDELALIRDNLGDIPLTGFFANGEIARDELQGHTGVLTLFLG</sequence>
<dbReference type="AlphaFoldDB" id="A0A8B6X9I9"/>
<accession>A0A8B6X9I9</accession>
<dbReference type="InterPro" id="IPR019494">
    <property type="entry name" value="FIST_C"/>
</dbReference>
<reference evidence="4" key="2">
    <citation type="submission" date="2025-08" db="UniProtKB">
        <authorList>
            <consortium name="RefSeq"/>
        </authorList>
    </citation>
    <scope>IDENTIFICATION</scope>
</reference>
<protein>
    <submittedName>
        <fullName evidence="4">FIST signal transduction protein</fullName>
    </submittedName>
</protein>
<dbReference type="Pfam" id="PF08495">
    <property type="entry name" value="FIST"/>
    <property type="match status" value="1"/>
</dbReference>
<evidence type="ECO:0000313" key="4">
    <source>
        <dbReference type="RefSeq" id="WP_084544598.1"/>
    </source>
</evidence>
<evidence type="ECO:0000313" key="3">
    <source>
        <dbReference type="Proteomes" id="UP000675920"/>
    </source>
</evidence>